<dbReference type="Proteomes" id="UP000030747">
    <property type="component" value="Unassembled WGS sequence"/>
</dbReference>
<evidence type="ECO:0000313" key="2">
    <source>
        <dbReference type="EMBL" id="CDJ45435.1"/>
    </source>
</evidence>
<feature type="compositionally biased region" description="Low complexity" evidence="1">
    <location>
        <begin position="67"/>
        <end position="87"/>
    </location>
</feature>
<feature type="non-terminal residue" evidence="2">
    <location>
        <position position="1"/>
    </location>
</feature>
<proteinExistence type="predicted"/>
<dbReference type="AlphaFoldDB" id="U6LCH6"/>
<gene>
    <name evidence="2" type="ORF">ETH_00010090</name>
</gene>
<reference evidence="2" key="2">
    <citation type="submission" date="2013-10" db="EMBL/GenBank/DDBJ databases">
        <authorList>
            <person name="Aslett M."/>
        </authorList>
    </citation>
    <scope>NUCLEOTIDE SEQUENCE [LARGE SCALE GENOMIC DNA]</scope>
    <source>
        <strain evidence="2">Houghton</strain>
    </source>
</reference>
<reference evidence="2" key="1">
    <citation type="submission" date="2013-10" db="EMBL/GenBank/DDBJ databases">
        <title>Genomic analysis of the causative agents of coccidiosis in chickens.</title>
        <authorList>
            <person name="Reid A.J."/>
            <person name="Blake D."/>
            <person name="Billington K."/>
            <person name="Browne H."/>
            <person name="Dunn M."/>
            <person name="Hung S."/>
            <person name="Kawahara F."/>
            <person name="Miranda-Saavedra D."/>
            <person name="Mourier T."/>
            <person name="Nagra H."/>
            <person name="Otto T.D."/>
            <person name="Rawlings N."/>
            <person name="Sanchez A."/>
            <person name="Sanders M."/>
            <person name="Subramaniam C."/>
            <person name="Tay Y."/>
            <person name="Dear P."/>
            <person name="Doerig C."/>
            <person name="Gruber A."/>
            <person name="Parkinson J."/>
            <person name="Shirley M."/>
            <person name="Wan K.L."/>
            <person name="Berriman M."/>
            <person name="Tomley F."/>
            <person name="Pain A."/>
        </authorList>
    </citation>
    <scope>NUCLEOTIDE SEQUENCE [LARGE SCALE GENOMIC DNA]</scope>
    <source>
        <strain evidence="2">Houghton</strain>
    </source>
</reference>
<keyword evidence="3" id="KW-1185">Reference proteome</keyword>
<evidence type="ECO:0000256" key="1">
    <source>
        <dbReference type="SAM" id="MobiDB-lite"/>
    </source>
</evidence>
<dbReference type="VEuPathDB" id="ToxoDB:ETH_00010090"/>
<feature type="region of interest" description="Disordered" evidence="1">
    <location>
        <begin position="60"/>
        <end position="87"/>
    </location>
</feature>
<evidence type="ECO:0000313" key="3">
    <source>
        <dbReference type="Proteomes" id="UP000030747"/>
    </source>
</evidence>
<protein>
    <submittedName>
        <fullName evidence="2">Uncharacterized protein</fullName>
    </submittedName>
</protein>
<organism evidence="2 3">
    <name type="scientific">Eimeria tenella</name>
    <name type="common">Coccidian parasite</name>
    <dbReference type="NCBI Taxonomy" id="5802"/>
    <lineage>
        <taxon>Eukaryota</taxon>
        <taxon>Sar</taxon>
        <taxon>Alveolata</taxon>
        <taxon>Apicomplexa</taxon>
        <taxon>Conoidasida</taxon>
        <taxon>Coccidia</taxon>
        <taxon>Eucoccidiorida</taxon>
        <taxon>Eimeriorina</taxon>
        <taxon>Eimeriidae</taxon>
        <taxon>Eimeria</taxon>
    </lineage>
</organism>
<dbReference type="VEuPathDB" id="ToxoDB:ETH2_1534000"/>
<dbReference type="EMBL" id="HG678257">
    <property type="protein sequence ID" value="CDJ45435.1"/>
    <property type="molecule type" value="Genomic_DNA"/>
</dbReference>
<dbReference type="RefSeq" id="XP_013236181.1">
    <property type="nucleotide sequence ID" value="XM_013380727.1"/>
</dbReference>
<dbReference type="GeneID" id="25251213"/>
<name>U6LCH6_EIMTE</name>
<sequence>SRTIARLRGKLEEANNEINALRNQAGALSTERQKAQQQAEMFRHNIKGMGDLQRNLTEELAEASRDQQQQQQQQQQLWQQKQQQQQH</sequence>
<accession>U6LCH6</accession>